<keyword evidence="4" id="KW-0804">Transcription</keyword>
<keyword evidence="3" id="KW-0010">Activator</keyword>
<keyword evidence="1" id="KW-0677">Repeat</keyword>
<dbReference type="InterPro" id="IPR016152">
    <property type="entry name" value="PTrfase/Anion_transptr"/>
</dbReference>
<evidence type="ECO:0000259" key="6">
    <source>
        <dbReference type="PROSITE" id="PS51372"/>
    </source>
</evidence>
<evidence type="ECO:0000256" key="4">
    <source>
        <dbReference type="ARBA" id="ARBA00023163"/>
    </source>
</evidence>
<dbReference type="SUPFAM" id="SSF55804">
    <property type="entry name" value="Phoshotransferase/anion transport protein"/>
    <property type="match status" value="1"/>
</dbReference>
<dbReference type="PANTHER" id="PTHR30185:SF12">
    <property type="entry name" value="TRANSCRIPTIONAL REGULATOR MANR"/>
    <property type="match status" value="1"/>
</dbReference>
<dbReference type="GO" id="GO:0006355">
    <property type="term" value="P:regulation of DNA-templated transcription"/>
    <property type="evidence" value="ECO:0007669"/>
    <property type="project" value="InterPro"/>
</dbReference>
<dbReference type="EMBL" id="QRYQ01000009">
    <property type="protein sequence ID" value="RGU91786.1"/>
    <property type="molecule type" value="Genomic_DNA"/>
</dbReference>
<dbReference type="Gene3D" id="1.10.1790.10">
    <property type="entry name" value="PRD domain"/>
    <property type="match status" value="1"/>
</dbReference>
<comment type="caution">
    <text evidence="7">The sequence shown here is derived from an EMBL/GenBank/DDBJ whole genome shotgun (WGS) entry which is preliminary data.</text>
</comment>
<reference evidence="7 8" key="1">
    <citation type="submission" date="2018-08" db="EMBL/GenBank/DDBJ databases">
        <title>A genome reference for cultivated species of the human gut microbiota.</title>
        <authorList>
            <person name="Zou Y."/>
            <person name="Xue W."/>
            <person name="Luo G."/>
        </authorList>
    </citation>
    <scope>NUCLEOTIDE SEQUENCE [LARGE SCALE GENOMIC DNA]</scope>
    <source>
        <strain evidence="7 8">AF15-20</strain>
    </source>
</reference>
<dbReference type="InterPro" id="IPR036634">
    <property type="entry name" value="PRD_sf"/>
</dbReference>
<organism evidence="7 8">
    <name type="scientific">Holdemanella biformis</name>
    <dbReference type="NCBI Taxonomy" id="1735"/>
    <lineage>
        <taxon>Bacteria</taxon>
        <taxon>Bacillati</taxon>
        <taxon>Bacillota</taxon>
        <taxon>Erysipelotrichia</taxon>
        <taxon>Erysipelotrichales</taxon>
        <taxon>Erysipelotrichaceae</taxon>
        <taxon>Holdemanella</taxon>
    </lineage>
</organism>
<keyword evidence="2" id="KW-0805">Transcription regulation</keyword>
<dbReference type="InterPro" id="IPR036388">
    <property type="entry name" value="WH-like_DNA-bd_sf"/>
</dbReference>
<dbReference type="Pfam" id="PF00359">
    <property type="entry name" value="PTS_EIIA_2"/>
    <property type="match status" value="1"/>
</dbReference>
<evidence type="ECO:0000313" key="8">
    <source>
        <dbReference type="Proteomes" id="UP000265489"/>
    </source>
</evidence>
<dbReference type="PROSITE" id="PS51094">
    <property type="entry name" value="PTS_EIIA_TYPE_2"/>
    <property type="match status" value="1"/>
</dbReference>
<dbReference type="Proteomes" id="UP000265489">
    <property type="component" value="Unassembled WGS sequence"/>
</dbReference>
<dbReference type="SUPFAM" id="SSF63520">
    <property type="entry name" value="PTS-regulatory domain, PRD"/>
    <property type="match status" value="1"/>
</dbReference>
<evidence type="ECO:0000313" key="7">
    <source>
        <dbReference type="EMBL" id="RGU91786.1"/>
    </source>
</evidence>
<dbReference type="InterPro" id="IPR002178">
    <property type="entry name" value="PTS_EIIA_type-2_dom"/>
</dbReference>
<name>A0A395W9F4_9FIRM</name>
<dbReference type="Gene3D" id="1.10.10.10">
    <property type="entry name" value="Winged helix-like DNA-binding domain superfamily/Winged helix DNA-binding domain"/>
    <property type="match status" value="1"/>
</dbReference>
<dbReference type="InterPro" id="IPR007737">
    <property type="entry name" value="Mga_HTH"/>
</dbReference>
<dbReference type="PROSITE" id="PS51372">
    <property type="entry name" value="PRD_2"/>
    <property type="match status" value="1"/>
</dbReference>
<gene>
    <name evidence="7" type="ORF">DWW32_06090</name>
</gene>
<dbReference type="Pfam" id="PF00874">
    <property type="entry name" value="PRD"/>
    <property type="match status" value="1"/>
</dbReference>
<proteinExistence type="predicted"/>
<evidence type="ECO:0000256" key="2">
    <source>
        <dbReference type="ARBA" id="ARBA00023015"/>
    </source>
</evidence>
<dbReference type="InterPro" id="IPR050661">
    <property type="entry name" value="BglG_antiterminators"/>
</dbReference>
<dbReference type="PANTHER" id="PTHR30185">
    <property type="entry name" value="CRYPTIC BETA-GLUCOSIDE BGL OPERON ANTITERMINATOR"/>
    <property type="match status" value="1"/>
</dbReference>
<feature type="domain" description="PRD" evidence="6">
    <location>
        <begin position="284"/>
        <end position="390"/>
    </location>
</feature>
<dbReference type="Pfam" id="PF05043">
    <property type="entry name" value="Mga"/>
    <property type="match status" value="1"/>
</dbReference>
<dbReference type="Gene3D" id="3.40.930.10">
    <property type="entry name" value="Mannitol-specific EII, Chain A"/>
    <property type="match status" value="1"/>
</dbReference>
<evidence type="ECO:0000256" key="1">
    <source>
        <dbReference type="ARBA" id="ARBA00022737"/>
    </source>
</evidence>
<protein>
    <submittedName>
        <fullName evidence="7">PRD domain-containing protein</fullName>
    </submittedName>
</protein>
<evidence type="ECO:0000256" key="3">
    <source>
        <dbReference type="ARBA" id="ARBA00023159"/>
    </source>
</evidence>
<accession>A0A395W9F4</accession>
<feature type="domain" description="PTS EIIA type-2" evidence="5">
    <location>
        <begin position="493"/>
        <end position="632"/>
    </location>
</feature>
<sequence>MKIDYRRFIMECISQTEKKIVEFLLLNGQTPCKTISQALSVSDKTIRNEIHKINCIDNEPLIYSDQSGFFIAQNKIKDSLQLLKKVPQSIDMVLLRHLLLKNEPTNFFDIAEKFYISPTSLQNVIKRLNLEISTYQLKIYRKNSELHIEGSNFSKQQLYSNLIQQEAQLTFKDLKDFSDFFPKIDIEDLTCQIKKIIDNNNCFISPYYEKNLLINIFTIINLFDESIQPIDTMTSKTIEIKIATEIVNYLDNTLQNNLTIINMIACCLNGIIKRKTNDTAEKKKYPKNFNKKLNTCLNNAISHFGIHVENNELLKFFPDHIFNLIQRLRNGNYCNFPESNNLKDNCIYIYDIAVFLCQHLNQEFNIVIPENEVALIAIHLGFIIEESLKNSEKITIVLYSNNHPLLDDKVFQTLLEKYSDFANIITINNLYQLSTFGNADLIVSTANLANITDKKTILLNPFQLEHDLISIEVAIKDCIKSKELISFKTISKKIFSENLFFISEKINTKDLAIQFLAEQLKKDGSVNDTFIDNVLQRESLSPTCFMNSFAIPHSFQEDSIKNRIAILINKNGIQWNNQTIYAVFLIATSKNSIKRFNKLLFERIGYLFSENNKQKYLAIDSYDSFIKYLFDTRY</sequence>
<dbReference type="AlphaFoldDB" id="A0A395W9F4"/>
<dbReference type="InterPro" id="IPR011608">
    <property type="entry name" value="PRD"/>
</dbReference>
<evidence type="ECO:0000259" key="5">
    <source>
        <dbReference type="PROSITE" id="PS51094"/>
    </source>
</evidence>